<dbReference type="AlphaFoldDB" id="A0A8H7EDH9"/>
<dbReference type="PROSITE" id="PS51405">
    <property type="entry name" value="HEME_HALOPEROXIDASE"/>
    <property type="match status" value="1"/>
</dbReference>
<keyword evidence="5" id="KW-0560">Oxidoreductase</keyword>
<evidence type="ECO:0000313" key="12">
    <source>
        <dbReference type="Proteomes" id="UP000596902"/>
    </source>
</evidence>
<evidence type="ECO:0000256" key="5">
    <source>
        <dbReference type="ARBA" id="ARBA00023002"/>
    </source>
</evidence>
<evidence type="ECO:0000256" key="6">
    <source>
        <dbReference type="ARBA" id="ARBA00023004"/>
    </source>
</evidence>
<feature type="chain" id="PRO_5034517969" evidence="9">
    <location>
        <begin position="21"/>
        <end position="796"/>
    </location>
</feature>
<keyword evidence="12" id="KW-1185">Reference proteome</keyword>
<dbReference type="GeneID" id="62206487"/>
<accession>A0A8H7EDH9</accession>
<dbReference type="RefSeq" id="XP_038783974.1">
    <property type="nucleotide sequence ID" value="XM_038933309.1"/>
</dbReference>
<evidence type="ECO:0000256" key="3">
    <source>
        <dbReference type="ARBA" id="ARBA00022617"/>
    </source>
</evidence>
<dbReference type="PANTHER" id="PTHR33577">
    <property type="entry name" value="STERIGMATOCYSTIN BIOSYNTHESIS PEROXIDASE STCC-RELATED"/>
    <property type="match status" value="1"/>
</dbReference>
<name>A0A8H7EDH9_9PLEO</name>
<feature type="domain" description="Heme haloperoxidase family profile" evidence="10">
    <location>
        <begin position="71"/>
        <end position="320"/>
    </location>
</feature>
<comment type="caution">
    <text evidence="11">The sequence shown here is derived from an EMBL/GenBank/DDBJ whole genome shotgun (WGS) entry which is preliminary data.</text>
</comment>
<evidence type="ECO:0000256" key="1">
    <source>
        <dbReference type="ARBA" id="ARBA00001970"/>
    </source>
</evidence>
<organism evidence="11 12">
    <name type="scientific">Alternaria burnsii</name>
    <dbReference type="NCBI Taxonomy" id="1187904"/>
    <lineage>
        <taxon>Eukaryota</taxon>
        <taxon>Fungi</taxon>
        <taxon>Dikarya</taxon>
        <taxon>Ascomycota</taxon>
        <taxon>Pezizomycotina</taxon>
        <taxon>Dothideomycetes</taxon>
        <taxon>Pleosporomycetidae</taxon>
        <taxon>Pleosporales</taxon>
        <taxon>Pleosporineae</taxon>
        <taxon>Pleosporaceae</taxon>
        <taxon>Alternaria</taxon>
        <taxon>Alternaria sect. Alternaria</taxon>
    </lineage>
</organism>
<reference evidence="11" key="1">
    <citation type="submission" date="2020-01" db="EMBL/GenBank/DDBJ databases">
        <authorList>
            <person name="Feng Z.H.Z."/>
        </authorList>
    </citation>
    <scope>NUCLEOTIDE SEQUENCE</scope>
    <source>
        <strain evidence="11">CBS107.38</strain>
    </source>
</reference>
<feature type="coiled-coil region" evidence="8">
    <location>
        <begin position="669"/>
        <end position="745"/>
    </location>
</feature>
<dbReference type="InterPro" id="IPR036851">
    <property type="entry name" value="Chloroperoxidase-like_sf"/>
</dbReference>
<reference evidence="11" key="2">
    <citation type="submission" date="2020-08" db="EMBL/GenBank/DDBJ databases">
        <title>Draft Genome Sequence of Cumin Blight Pathogen Alternaria burnsii.</title>
        <authorList>
            <person name="Feng Z."/>
        </authorList>
    </citation>
    <scope>NUCLEOTIDE SEQUENCE</scope>
    <source>
        <strain evidence="11">CBS107.38</strain>
    </source>
</reference>
<evidence type="ECO:0000313" key="11">
    <source>
        <dbReference type="EMBL" id="KAF7673647.1"/>
    </source>
</evidence>
<evidence type="ECO:0000256" key="7">
    <source>
        <dbReference type="ARBA" id="ARBA00025795"/>
    </source>
</evidence>
<dbReference type="Gene3D" id="1.10.489.10">
    <property type="entry name" value="Chloroperoxidase-like"/>
    <property type="match status" value="1"/>
</dbReference>
<proteinExistence type="inferred from homology"/>
<dbReference type="SUPFAM" id="SSF47571">
    <property type="entry name" value="Cloroperoxidase"/>
    <property type="match status" value="1"/>
</dbReference>
<dbReference type="GO" id="GO:0046872">
    <property type="term" value="F:metal ion binding"/>
    <property type="evidence" value="ECO:0007669"/>
    <property type="project" value="UniProtKB-KW"/>
</dbReference>
<keyword evidence="9" id="KW-0732">Signal</keyword>
<keyword evidence="8" id="KW-0175">Coiled coil</keyword>
<dbReference type="Pfam" id="PF01328">
    <property type="entry name" value="Peroxidase_2"/>
    <property type="match status" value="1"/>
</dbReference>
<gene>
    <name evidence="11" type="ORF">GT037_008262</name>
</gene>
<dbReference type="Proteomes" id="UP000596902">
    <property type="component" value="Unassembled WGS sequence"/>
</dbReference>
<evidence type="ECO:0000256" key="2">
    <source>
        <dbReference type="ARBA" id="ARBA00022559"/>
    </source>
</evidence>
<evidence type="ECO:0000259" key="10">
    <source>
        <dbReference type="PROSITE" id="PS51405"/>
    </source>
</evidence>
<dbReference type="EMBL" id="JAAABM010000012">
    <property type="protein sequence ID" value="KAF7673647.1"/>
    <property type="molecule type" value="Genomic_DNA"/>
</dbReference>
<dbReference type="PANTHER" id="PTHR33577:SF1">
    <property type="entry name" value="HEME HALOPEROXIDASE FAMILY PROFILE DOMAIN-CONTAINING PROTEIN"/>
    <property type="match status" value="1"/>
</dbReference>
<evidence type="ECO:0000256" key="4">
    <source>
        <dbReference type="ARBA" id="ARBA00022723"/>
    </source>
</evidence>
<keyword evidence="4" id="KW-0479">Metal-binding</keyword>
<evidence type="ECO:0000256" key="9">
    <source>
        <dbReference type="SAM" id="SignalP"/>
    </source>
</evidence>
<comment type="cofactor">
    <cofactor evidence="1">
        <name>heme b</name>
        <dbReference type="ChEBI" id="CHEBI:60344"/>
    </cofactor>
</comment>
<dbReference type="GO" id="GO:0004601">
    <property type="term" value="F:peroxidase activity"/>
    <property type="evidence" value="ECO:0007669"/>
    <property type="project" value="UniProtKB-KW"/>
</dbReference>
<feature type="signal peptide" evidence="9">
    <location>
        <begin position="1"/>
        <end position="20"/>
    </location>
</feature>
<protein>
    <submittedName>
        <fullName evidence="11">Oxidase-like protein</fullName>
    </submittedName>
</protein>
<sequence>MKASLLCSATLFSLATFAFPANLLSNDISDDTLADIAVLAAKIKRAAEERPDASNVKRGFNADAQRISTSGDHQYIAPGPNDLRGPCPGLNAMANHGYISRSGVSSILELTTASNEVFGMGLDLSGFLSVYAAVMDGDVASVSIGGAPKSGLLGGVTSSIGLLGKPQGLTGSHNRFECDASPTRSDEYVTGDPASVNLSQFEDLVAMPLGPNGIDLSVIFPFRVARIKESIATNGHFFAGPLTHLAVNSAAFYFTYRFFANHSAEYPEGYLDVNTLKSFEGITGEQGNYKWASGQERIPENWYRRAIGDDYGILGLDLDAVDAITKYPELVRVGGNTGQPNTFVGVDVDDLTGNVFNAQTLLEGNNAMCLAFTAAQVASPDILRGLLGNIVKAVQHLTDALNPILQTLGCPELVKYDATLFDKFPGAGSGLYMRMSTEAHLVTVHLLILHFPAAATTVAATATRSLLPFGLLQEHKMTALPCYDGTFSFTSSRLYENIKRVFPTYNDTDPKTWPCVTLSTIEKHRPYQGYPDLPTGVAYQREAMKRYEDLYSPEDRTIAASVNGSLHRRFPFNYDKFDKPKEKVGMSGAEYRAYMEITLAAPSTPRIMREEWEDDIPDSAIDCDTPPDYCEQPESASPTLGIRTLKRVFCTKKKCVEIKRGADRLRGELFDKESQLVSAQADLKEYEATEGLRRRAIHDAQFELEKEKQRADVAEKNCMLRMETNLRLLGRLNELEMNAKETEELDKYCVQLEAEIEALNSGRATKKRGREQLSLSEMVGEGFNMLLKRMRSESTK</sequence>
<keyword evidence="3" id="KW-0349">Heme</keyword>
<comment type="similarity">
    <text evidence="7">Belongs to the chloroperoxidase family.</text>
</comment>
<keyword evidence="2" id="KW-0575">Peroxidase</keyword>
<keyword evidence="6" id="KW-0408">Iron</keyword>
<dbReference type="InterPro" id="IPR000028">
    <property type="entry name" value="Chloroperoxidase"/>
</dbReference>
<evidence type="ECO:0000256" key="8">
    <source>
        <dbReference type="SAM" id="Coils"/>
    </source>
</evidence>